<dbReference type="AlphaFoldDB" id="A0A8C4ZMM9"/>
<organism evidence="5 6">
    <name type="scientific">Gadus morhua</name>
    <name type="common">Atlantic cod</name>
    <dbReference type="NCBI Taxonomy" id="8049"/>
    <lineage>
        <taxon>Eukaryota</taxon>
        <taxon>Metazoa</taxon>
        <taxon>Chordata</taxon>
        <taxon>Craniata</taxon>
        <taxon>Vertebrata</taxon>
        <taxon>Euteleostomi</taxon>
        <taxon>Actinopterygii</taxon>
        <taxon>Neopterygii</taxon>
        <taxon>Teleostei</taxon>
        <taxon>Neoteleostei</taxon>
        <taxon>Acanthomorphata</taxon>
        <taxon>Zeiogadaria</taxon>
        <taxon>Gadariae</taxon>
        <taxon>Gadiformes</taxon>
        <taxon>Gadoidei</taxon>
        <taxon>Gadidae</taxon>
        <taxon>Gadus</taxon>
    </lineage>
</organism>
<dbReference type="InterPro" id="IPR004087">
    <property type="entry name" value="KH_dom"/>
</dbReference>
<feature type="region of interest" description="Disordered" evidence="3">
    <location>
        <begin position="500"/>
        <end position="519"/>
    </location>
</feature>
<name>A0A8C4ZMM9_GADMO</name>
<dbReference type="GO" id="GO:0003723">
    <property type="term" value="F:RNA binding"/>
    <property type="evidence" value="ECO:0007669"/>
    <property type="project" value="UniProtKB-UniRule"/>
</dbReference>
<feature type="domain" description="K Homology" evidence="4">
    <location>
        <begin position="81"/>
        <end position="151"/>
    </location>
</feature>
<proteinExistence type="predicted"/>
<evidence type="ECO:0000259" key="4">
    <source>
        <dbReference type="SMART" id="SM00322"/>
    </source>
</evidence>
<dbReference type="InterPro" id="IPR036612">
    <property type="entry name" value="KH_dom_type_1_sf"/>
</dbReference>
<dbReference type="SUPFAM" id="SSF54791">
    <property type="entry name" value="Eukaryotic type KH-domain (KH-domain type I)"/>
    <property type="match status" value="4"/>
</dbReference>
<reference evidence="5" key="2">
    <citation type="submission" date="2025-09" db="UniProtKB">
        <authorList>
            <consortium name="Ensembl"/>
        </authorList>
    </citation>
    <scope>IDENTIFICATION</scope>
</reference>
<keyword evidence="2" id="KW-0694">RNA-binding</keyword>
<gene>
    <name evidence="5" type="primary">FUBP3</name>
</gene>
<dbReference type="RefSeq" id="XP_030210069.1">
    <property type="nucleotide sequence ID" value="XM_030354209.1"/>
</dbReference>
<evidence type="ECO:0000313" key="5">
    <source>
        <dbReference type="Ensembl" id="ENSGMOP00000018344.2"/>
    </source>
</evidence>
<evidence type="ECO:0000256" key="1">
    <source>
        <dbReference type="ARBA" id="ARBA00022737"/>
    </source>
</evidence>
<reference evidence="5" key="1">
    <citation type="submission" date="2025-08" db="UniProtKB">
        <authorList>
            <consortium name="Ensembl"/>
        </authorList>
    </citation>
    <scope>IDENTIFICATION</scope>
</reference>
<dbReference type="Pfam" id="PF00013">
    <property type="entry name" value="KH_1"/>
    <property type="match status" value="4"/>
</dbReference>
<dbReference type="GeneID" id="115542096"/>
<dbReference type="Gene3D" id="3.30.1370.10">
    <property type="entry name" value="K Homology domain, type 1"/>
    <property type="match status" value="4"/>
</dbReference>
<dbReference type="InterPro" id="IPR004088">
    <property type="entry name" value="KH_dom_type_1"/>
</dbReference>
<dbReference type="PANTHER" id="PTHR10288">
    <property type="entry name" value="KH DOMAIN CONTAINING RNA BINDING PROTEIN"/>
    <property type="match status" value="1"/>
</dbReference>
<protein>
    <submittedName>
        <fullName evidence="5">Far upstream element binding protein 3</fullName>
    </submittedName>
</protein>
<dbReference type="Ensembl" id="ENSGMOT00000018794.2">
    <property type="protein sequence ID" value="ENSGMOP00000018344.2"/>
    <property type="gene ID" value="ENSGMOG00000017047.2"/>
</dbReference>
<dbReference type="FunFam" id="3.30.1370.10:FF:000007">
    <property type="entry name" value="far upstream element-binding protein 1 isoform X1"/>
    <property type="match status" value="1"/>
</dbReference>
<accession>A0A8C4ZMM9</accession>
<dbReference type="Proteomes" id="UP000694546">
    <property type="component" value="Chromosome 4"/>
</dbReference>
<dbReference type="GeneTree" id="ENSGT00940000156744"/>
<evidence type="ECO:0000256" key="2">
    <source>
        <dbReference type="PROSITE-ProRule" id="PRU00117"/>
    </source>
</evidence>
<keyword evidence="6" id="KW-1185">Reference proteome</keyword>
<evidence type="ECO:0000256" key="3">
    <source>
        <dbReference type="SAM" id="MobiDB-lite"/>
    </source>
</evidence>
<feature type="domain" description="K Homology" evidence="4">
    <location>
        <begin position="257"/>
        <end position="327"/>
    </location>
</feature>
<evidence type="ECO:0000313" key="6">
    <source>
        <dbReference type="Proteomes" id="UP000694546"/>
    </source>
</evidence>
<sequence length="564" mass="61020">MMMAELVQGQGRVAHPGSKDDFAEAIRRIRQMAAKVGGDQKLSLINSSAVIDPSLYSYEGQKRSLDNGAGNQLGVMVHQRAITTEDFKVPDKMVGFIIGKGGEQISRIQLESGCKIQIAPESGGLLDRPCTLTGTPENIEQARRLLSEIVEQCRYGPGFHTDMDGNSSIQQILIPANKVGLVIGKGGDTIKQLQERTGVQMIMIQNDPLPTGADKPLRITGDPYKVQVARELVAKLIRDKDLGDFRVGKAEFGSKLGGNSLDVAVPRFAVGIIIGRNGEMIKKIQNDTGVRIQFKQDDGVSTDRVAQVTGQPNQCQLAIHLIHELVHTAQERDGFSGLMSRRGRGDGGGGPGASSDLQEITYAVPADKCGLVIGKGGETIKNIKEQSCAHVELQRNPPPNTDPNVRIFSLRGTPQQLDKARQLIDERVGAAALVNSGFGMNLFSQGQTTPPQQGPQAFVAGGWGTTFQIWQPPGQQDQNHNGSQAGQMDWEQYYKKLGQQSQVQNTGPEFSKPWGQTAGSASQQNYISAPGLDLCYWDQGYNQPTVSYCNQDGPDSQSSGLQDD</sequence>
<feature type="domain" description="K Homology" evidence="4">
    <location>
        <begin position="356"/>
        <end position="429"/>
    </location>
</feature>
<dbReference type="OrthoDB" id="5204190at2759"/>
<dbReference type="SMART" id="SM00322">
    <property type="entry name" value="KH"/>
    <property type="match status" value="4"/>
</dbReference>
<feature type="domain" description="K Homology" evidence="4">
    <location>
        <begin position="166"/>
        <end position="238"/>
    </location>
</feature>
<keyword evidence="1" id="KW-0677">Repeat</keyword>
<dbReference type="PROSITE" id="PS50084">
    <property type="entry name" value="KH_TYPE_1"/>
    <property type="match status" value="4"/>
</dbReference>